<feature type="transmembrane region" description="Helical" evidence="2">
    <location>
        <begin position="137"/>
        <end position="155"/>
    </location>
</feature>
<dbReference type="EMBL" id="CP157974">
    <property type="protein sequence ID" value="XBT83573.1"/>
    <property type="molecule type" value="Genomic_DNA"/>
</dbReference>
<evidence type="ECO:0000313" key="3">
    <source>
        <dbReference type="EMBL" id="XBT83573.1"/>
    </source>
</evidence>
<feature type="region of interest" description="Disordered" evidence="1">
    <location>
        <begin position="197"/>
        <end position="273"/>
    </location>
</feature>
<dbReference type="RefSeq" id="WP_349879854.1">
    <property type="nucleotide sequence ID" value="NZ_CP157974.1"/>
</dbReference>
<gene>
    <name evidence="3" type="ORF">ABIH81_08925</name>
</gene>
<feature type="compositionally biased region" description="Low complexity" evidence="1">
    <location>
        <begin position="210"/>
        <end position="228"/>
    </location>
</feature>
<accession>A0AAU7R593</accession>
<evidence type="ECO:0000256" key="2">
    <source>
        <dbReference type="SAM" id="Phobius"/>
    </source>
</evidence>
<organism evidence="3">
    <name type="scientific">Micromonospora sp. HUAS YX12</name>
    <dbReference type="NCBI Taxonomy" id="3156396"/>
    <lineage>
        <taxon>Bacteria</taxon>
        <taxon>Bacillati</taxon>
        <taxon>Actinomycetota</taxon>
        <taxon>Actinomycetes</taxon>
        <taxon>Micromonosporales</taxon>
        <taxon>Micromonosporaceae</taxon>
        <taxon>Micromonospora</taxon>
    </lineage>
</organism>
<feature type="compositionally biased region" description="Basic and acidic residues" evidence="1">
    <location>
        <begin position="244"/>
        <end position="257"/>
    </location>
</feature>
<keyword evidence="2" id="KW-0472">Membrane</keyword>
<dbReference type="AlphaFoldDB" id="A0AAU7R593"/>
<sequence length="273" mass="27792">MTKEQLPGGGTVFGIGRRKTQGQLARVELNQGIGHLRQAATHAAKGAGATVGPRVQAARVAVAPTAVLVRDRASSGFASTAAALAPMLLAVRNARVEAAGKASSGRKVMAAKQSAMTKKAKNMKAGKKKQRRSRGMTAGLLVAGTVAGLAGAMAMRRRREQQEWAEYDPTGTLGATGQDKLEPMREDVDTIVVETPDASAKVTQAGPTGAGSSAVAKGSSSSTAPSGSQPVIHPNDQVPSVAEGARDVSGRPADDITKAVQAGKNAAKAGGRR</sequence>
<keyword evidence="2" id="KW-0812">Transmembrane</keyword>
<proteinExistence type="predicted"/>
<keyword evidence="2" id="KW-1133">Transmembrane helix</keyword>
<feature type="compositionally biased region" description="Basic residues" evidence="1">
    <location>
        <begin position="118"/>
        <end position="134"/>
    </location>
</feature>
<feature type="region of interest" description="Disordered" evidence="1">
    <location>
        <begin position="105"/>
        <end position="134"/>
    </location>
</feature>
<evidence type="ECO:0000256" key="1">
    <source>
        <dbReference type="SAM" id="MobiDB-lite"/>
    </source>
</evidence>
<reference evidence="3" key="1">
    <citation type="submission" date="2024-06" db="EMBL/GenBank/DDBJ databases">
        <title>Micromonospora sp. strain HUAS YX12 genome sequences.</title>
        <authorList>
            <person name="Mo P."/>
        </authorList>
    </citation>
    <scope>NUCLEOTIDE SEQUENCE</scope>
    <source>
        <strain evidence="3">HUAS YX12</strain>
    </source>
</reference>
<protein>
    <submittedName>
        <fullName evidence="3">Uncharacterized protein</fullName>
    </submittedName>
</protein>
<feature type="compositionally biased region" description="Low complexity" evidence="1">
    <location>
        <begin position="258"/>
        <end position="273"/>
    </location>
</feature>
<name>A0AAU7R593_9ACTN</name>